<proteinExistence type="predicted"/>
<accession>A0AAV0CDQ7</accession>
<evidence type="ECO:0000313" key="2">
    <source>
        <dbReference type="Proteomes" id="UP001152523"/>
    </source>
</evidence>
<dbReference type="Proteomes" id="UP001152523">
    <property type="component" value="Unassembled WGS sequence"/>
</dbReference>
<gene>
    <name evidence="1" type="ORF">CEPIT_LOCUS5186</name>
</gene>
<name>A0AAV0CDQ7_9ASTE</name>
<protein>
    <submittedName>
        <fullName evidence="1">Uncharacterized protein</fullName>
    </submittedName>
</protein>
<dbReference type="EMBL" id="CAMAPF010000028">
    <property type="protein sequence ID" value="CAH9074986.1"/>
    <property type="molecule type" value="Genomic_DNA"/>
</dbReference>
<dbReference type="AlphaFoldDB" id="A0AAV0CDQ7"/>
<reference evidence="1" key="1">
    <citation type="submission" date="2022-07" db="EMBL/GenBank/DDBJ databases">
        <authorList>
            <person name="Macas J."/>
            <person name="Novak P."/>
            <person name="Neumann P."/>
        </authorList>
    </citation>
    <scope>NUCLEOTIDE SEQUENCE</scope>
</reference>
<sequence>MNIACLLIEGMRSAYSESAAEVYPNCEAVPCEQLDTAFMVRYATFHYSRPKEVHSLVLAVIYLWWFDCQRSALTISRGRFEQVENNLLGSWGEELGEAFEEFGKKRLAAIH</sequence>
<organism evidence="1 2">
    <name type="scientific">Cuscuta epithymum</name>
    <dbReference type="NCBI Taxonomy" id="186058"/>
    <lineage>
        <taxon>Eukaryota</taxon>
        <taxon>Viridiplantae</taxon>
        <taxon>Streptophyta</taxon>
        <taxon>Embryophyta</taxon>
        <taxon>Tracheophyta</taxon>
        <taxon>Spermatophyta</taxon>
        <taxon>Magnoliopsida</taxon>
        <taxon>eudicotyledons</taxon>
        <taxon>Gunneridae</taxon>
        <taxon>Pentapetalae</taxon>
        <taxon>asterids</taxon>
        <taxon>lamiids</taxon>
        <taxon>Solanales</taxon>
        <taxon>Convolvulaceae</taxon>
        <taxon>Cuscuteae</taxon>
        <taxon>Cuscuta</taxon>
        <taxon>Cuscuta subgen. Cuscuta</taxon>
    </lineage>
</organism>
<comment type="caution">
    <text evidence="1">The sequence shown here is derived from an EMBL/GenBank/DDBJ whole genome shotgun (WGS) entry which is preliminary data.</text>
</comment>
<evidence type="ECO:0000313" key="1">
    <source>
        <dbReference type="EMBL" id="CAH9074986.1"/>
    </source>
</evidence>
<keyword evidence="2" id="KW-1185">Reference proteome</keyword>